<comment type="caution">
    <text evidence="4">The sequence shown here is derived from an EMBL/GenBank/DDBJ whole genome shotgun (WGS) entry which is preliminary data.</text>
</comment>
<evidence type="ECO:0000259" key="3">
    <source>
        <dbReference type="Pfam" id="PF00534"/>
    </source>
</evidence>
<gene>
    <name evidence="4" type="ORF">M091_0708</name>
</gene>
<evidence type="ECO:0000256" key="1">
    <source>
        <dbReference type="ARBA" id="ARBA00022679"/>
    </source>
</evidence>
<dbReference type="RefSeq" id="WP_051635671.1">
    <property type="nucleotide sequence ID" value="NZ_JNHK01000088.1"/>
</dbReference>
<keyword evidence="1 4" id="KW-0808">Transferase</keyword>
<name>A0AB34LD03_PARDI</name>
<feature type="domain" description="Glycosyl transferase family 1" evidence="3">
    <location>
        <begin position="194"/>
        <end position="341"/>
    </location>
</feature>
<sequence length="375" mass="44144">MKVLICLIPFDYSSKTGMNRRILLILRGLVRLKKEYLFTILITQDNYEFFKSEYPSFSYKVVYDYFMLRKMRSFSKLYWFYNCLYVNFYCIMSSYELYYFDFISAFSPCLLTKKKVFTIHHLPANIDKVSLKDRMFYNIFLTHNLKHTYYFSISEYTKNEIMHFYPAVKEDRLYVNYNPIEVLTSSLTDPILNYQYILCVNTFHPKKNTLSLIRAFNIVKKNKSYKLVLVSSKNSYWNNVLFPEIVNLGLKDDVVCLGDVLDDELENIYRNASLFVSPSLREGFGYTPIEAAIYKIPVLVSMESALPETTCGLVNYYEPAMDEEVLAERILYLLSNPPSEELLDNVSFSLKSKYSVENRAKIFYSQIIDILKVGV</sequence>
<dbReference type="Proteomes" id="UP000027850">
    <property type="component" value="Unassembled WGS sequence"/>
</dbReference>
<accession>A0AB34LD03</accession>
<dbReference type="GO" id="GO:0016757">
    <property type="term" value="F:glycosyltransferase activity"/>
    <property type="evidence" value="ECO:0007669"/>
    <property type="project" value="InterPro"/>
</dbReference>
<keyword evidence="2" id="KW-0472">Membrane</keyword>
<evidence type="ECO:0000313" key="5">
    <source>
        <dbReference type="Proteomes" id="UP000027850"/>
    </source>
</evidence>
<feature type="transmembrane region" description="Helical" evidence="2">
    <location>
        <begin position="77"/>
        <end position="100"/>
    </location>
</feature>
<dbReference type="EMBL" id="JNHK01000088">
    <property type="protein sequence ID" value="KDS37188.1"/>
    <property type="molecule type" value="Genomic_DNA"/>
</dbReference>
<dbReference type="GO" id="GO:0009103">
    <property type="term" value="P:lipopolysaccharide biosynthetic process"/>
    <property type="evidence" value="ECO:0007669"/>
    <property type="project" value="TreeGrafter"/>
</dbReference>
<dbReference type="Gene3D" id="3.40.50.2000">
    <property type="entry name" value="Glycogen Phosphorylase B"/>
    <property type="match status" value="2"/>
</dbReference>
<dbReference type="InterPro" id="IPR001296">
    <property type="entry name" value="Glyco_trans_1"/>
</dbReference>
<protein>
    <submittedName>
        <fullName evidence="4">Glycosyl transferases group 1 family protein</fullName>
    </submittedName>
</protein>
<keyword evidence="2" id="KW-1133">Transmembrane helix</keyword>
<proteinExistence type="predicted"/>
<keyword evidence="2" id="KW-0812">Transmembrane</keyword>
<dbReference type="PANTHER" id="PTHR46401:SF2">
    <property type="entry name" value="GLYCOSYLTRANSFERASE WBBK-RELATED"/>
    <property type="match status" value="1"/>
</dbReference>
<dbReference type="Pfam" id="PF00534">
    <property type="entry name" value="Glycos_transf_1"/>
    <property type="match status" value="1"/>
</dbReference>
<dbReference type="PANTHER" id="PTHR46401">
    <property type="entry name" value="GLYCOSYLTRANSFERASE WBBK-RELATED"/>
    <property type="match status" value="1"/>
</dbReference>
<dbReference type="SUPFAM" id="SSF53756">
    <property type="entry name" value="UDP-Glycosyltransferase/glycogen phosphorylase"/>
    <property type="match status" value="1"/>
</dbReference>
<evidence type="ECO:0000256" key="2">
    <source>
        <dbReference type="SAM" id="Phobius"/>
    </source>
</evidence>
<evidence type="ECO:0000313" key="4">
    <source>
        <dbReference type="EMBL" id="KDS37188.1"/>
    </source>
</evidence>
<dbReference type="AlphaFoldDB" id="A0AB34LD03"/>
<reference evidence="4 5" key="1">
    <citation type="submission" date="2014-04" db="EMBL/GenBank/DDBJ databases">
        <authorList>
            <person name="Sears C."/>
            <person name="Carroll K."/>
            <person name="Sack B.R."/>
            <person name="Qadri F."/>
            <person name="Myers L.L."/>
            <person name="Chung G.-T."/>
            <person name="Escheverria P."/>
            <person name="Fraser C.M."/>
            <person name="Sadzewicz L."/>
            <person name="Shefchek K.A."/>
            <person name="Tallon L."/>
            <person name="Das S.P."/>
            <person name="Daugherty S."/>
            <person name="Mongodin E.F."/>
        </authorList>
    </citation>
    <scope>NUCLEOTIDE SEQUENCE [LARGE SCALE GENOMIC DNA]</scope>
    <source>
        <strain evidence="4 5">3776 D15 i</strain>
    </source>
</reference>
<organism evidence="4 5">
    <name type="scientific">Parabacteroides distasonis str. 3776 D15 i</name>
    <dbReference type="NCBI Taxonomy" id="1339342"/>
    <lineage>
        <taxon>Bacteria</taxon>
        <taxon>Pseudomonadati</taxon>
        <taxon>Bacteroidota</taxon>
        <taxon>Bacteroidia</taxon>
        <taxon>Bacteroidales</taxon>
        <taxon>Tannerellaceae</taxon>
        <taxon>Parabacteroides</taxon>
    </lineage>
</organism>